<dbReference type="GO" id="GO:0004370">
    <property type="term" value="F:glycerol kinase activity"/>
    <property type="evidence" value="ECO:0007669"/>
    <property type="project" value="TreeGrafter"/>
</dbReference>
<feature type="domain" description="Carbohydrate kinase FGGY N-terminal" evidence="8">
    <location>
        <begin position="6"/>
        <end position="244"/>
    </location>
</feature>
<accession>A0A7G1HVS7</accession>
<keyword evidence="6" id="KW-1015">Disulfide bond</keyword>
<dbReference type="Pfam" id="PF02782">
    <property type="entry name" value="FGGY_C"/>
    <property type="match status" value="1"/>
</dbReference>
<dbReference type="Pfam" id="PF00370">
    <property type="entry name" value="FGGY_N"/>
    <property type="match status" value="1"/>
</dbReference>
<evidence type="ECO:0000256" key="2">
    <source>
        <dbReference type="ARBA" id="ARBA00022679"/>
    </source>
</evidence>
<gene>
    <name evidence="10" type="ORF">Cop2CBH44_14960</name>
</gene>
<keyword evidence="2" id="KW-0808">Transferase</keyword>
<comment type="similarity">
    <text evidence="1">Belongs to the FGGY kinase family.</text>
</comment>
<evidence type="ECO:0000259" key="9">
    <source>
        <dbReference type="Pfam" id="PF02782"/>
    </source>
</evidence>
<reference evidence="11" key="1">
    <citation type="submission" date="2020-07" db="EMBL/GenBank/DDBJ databases">
        <title>Complete genome sequencing of Coprobacter sp. strain 2CBH44.</title>
        <authorList>
            <person name="Sakamoto M."/>
            <person name="Murakami T."/>
            <person name="Mori H."/>
        </authorList>
    </citation>
    <scope>NUCLEOTIDE SEQUENCE [LARGE SCALE GENOMIC DNA]</scope>
    <source>
        <strain evidence="11">2CBH44</strain>
    </source>
</reference>
<protein>
    <submittedName>
        <fullName evidence="10">L-fuculose kinase</fullName>
    </submittedName>
</protein>
<evidence type="ECO:0000256" key="3">
    <source>
        <dbReference type="ARBA" id="ARBA00022741"/>
    </source>
</evidence>
<evidence type="ECO:0000313" key="10">
    <source>
        <dbReference type="EMBL" id="BCI63143.1"/>
    </source>
</evidence>
<keyword evidence="3" id="KW-0547">Nucleotide-binding</keyword>
<dbReference type="PANTHER" id="PTHR10196:SF93">
    <property type="entry name" value="L-RHAMNULOKINASE"/>
    <property type="match status" value="1"/>
</dbReference>
<evidence type="ECO:0000256" key="6">
    <source>
        <dbReference type="ARBA" id="ARBA00023157"/>
    </source>
</evidence>
<evidence type="ECO:0000259" key="8">
    <source>
        <dbReference type="Pfam" id="PF00370"/>
    </source>
</evidence>
<dbReference type="InterPro" id="IPR043129">
    <property type="entry name" value="ATPase_NBD"/>
</dbReference>
<name>A0A7G1HVS7_9BACT</name>
<keyword evidence="11" id="KW-1185">Reference proteome</keyword>
<feature type="domain" description="Carbohydrate kinase FGGY C-terminal" evidence="9">
    <location>
        <begin position="257"/>
        <end position="446"/>
    </location>
</feature>
<dbReference type="CDD" id="cd07771">
    <property type="entry name" value="ASKHA_NBD_FGGY_RhaB-like"/>
    <property type="match status" value="1"/>
</dbReference>
<evidence type="ECO:0000256" key="4">
    <source>
        <dbReference type="ARBA" id="ARBA00022777"/>
    </source>
</evidence>
<dbReference type="InterPro" id="IPR013449">
    <property type="entry name" value="Rhamnulokinase"/>
</dbReference>
<evidence type="ECO:0000256" key="1">
    <source>
        <dbReference type="ARBA" id="ARBA00009156"/>
    </source>
</evidence>
<keyword evidence="5" id="KW-0067">ATP-binding</keyword>
<dbReference type="SUPFAM" id="SSF53067">
    <property type="entry name" value="Actin-like ATPase domain"/>
    <property type="match status" value="2"/>
</dbReference>
<sequence>MKNNTYLAADFGGGSGRIIAGTISKGKLHIEEIHRFTNRLVQLGKHIYWDFPCLFQDMKEGMRLAAKQGLKINGIGVDTWGVDFGLIDRNGNLLGNPISYRDKRTVGIPEKVFDIISKSEHYRRTGIQVMPINTLFQLYSMLLEDCPQLTIADRLLFMPDLFNYFLTGVAANEYSISSTSEFLNANTHTWDVDLLSQLKIPLHLFGEIRQPGTILGKLKKEIAKETGLDEIDVITVGSHDTASAIAAIPASGENYAFLSSGTWSLLGTETTHPILTEEARIAQFTNEGGANGKITFLRNITGLWILQRLMLEWKQSGEEVDYSNIIEQAKLIKETVLIDVDAAIFQNPENMTNNIQKYCKERKLTIPQNKAAFVKCICASLASKYKEAIIEMNRLIPEPIKQLYIIGGGSRNSLLNQLTADVTGIPVIAGPAEATAIGNILTQAYAKGDIKSQEEITQIVRSSFDTKTYQPQ</sequence>
<dbReference type="GO" id="GO:0008993">
    <property type="term" value="F:rhamnulokinase activity"/>
    <property type="evidence" value="ECO:0007669"/>
    <property type="project" value="InterPro"/>
</dbReference>
<dbReference type="GO" id="GO:0006071">
    <property type="term" value="P:glycerol metabolic process"/>
    <property type="evidence" value="ECO:0007669"/>
    <property type="project" value="TreeGrafter"/>
</dbReference>
<dbReference type="PANTHER" id="PTHR10196">
    <property type="entry name" value="SUGAR KINASE"/>
    <property type="match status" value="1"/>
</dbReference>
<dbReference type="GO" id="GO:0019301">
    <property type="term" value="P:rhamnose catabolic process"/>
    <property type="evidence" value="ECO:0007669"/>
    <property type="project" value="InterPro"/>
</dbReference>
<organism evidence="10 11">
    <name type="scientific">Coprobacter secundus subsp. similis</name>
    <dbReference type="NCBI Taxonomy" id="2751153"/>
    <lineage>
        <taxon>Bacteria</taxon>
        <taxon>Pseudomonadati</taxon>
        <taxon>Bacteroidota</taxon>
        <taxon>Bacteroidia</taxon>
        <taxon>Bacteroidales</taxon>
        <taxon>Barnesiellaceae</taxon>
        <taxon>Coprobacter</taxon>
    </lineage>
</organism>
<dbReference type="RefSeq" id="WP_021931068.1">
    <property type="nucleotide sequence ID" value="NZ_AP023322.1"/>
</dbReference>
<dbReference type="EMBL" id="AP023322">
    <property type="protein sequence ID" value="BCI63143.1"/>
    <property type="molecule type" value="Genomic_DNA"/>
</dbReference>
<keyword evidence="7" id="KW-0684">Rhamnose metabolism</keyword>
<dbReference type="AlphaFoldDB" id="A0A7G1HVS7"/>
<dbReference type="InterPro" id="IPR018485">
    <property type="entry name" value="FGGY_C"/>
</dbReference>
<evidence type="ECO:0000256" key="5">
    <source>
        <dbReference type="ARBA" id="ARBA00022840"/>
    </source>
</evidence>
<evidence type="ECO:0000256" key="7">
    <source>
        <dbReference type="ARBA" id="ARBA00023308"/>
    </source>
</evidence>
<keyword evidence="4 10" id="KW-0418">Kinase</keyword>
<dbReference type="GO" id="GO:0005524">
    <property type="term" value="F:ATP binding"/>
    <property type="evidence" value="ECO:0007669"/>
    <property type="project" value="UniProtKB-KW"/>
</dbReference>
<dbReference type="Proteomes" id="UP000594042">
    <property type="component" value="Chromosome"/>
</dbReference>
<dbReference type="Gene3D" id="3.30.420.40">
    <property type="match status" value="2"/>
</dbReference>
<dbReference type="KEGG" id="copr:Cop2CBH44_14960"/>
<proteinExistence type="inferred from homology"/>
<dbReference type="GO" id="GO:0005829">
    <property type="term" value="C:cytosol"/>
    <property type="evidence" value="ECO:0007669"/>
    <property type="project" value="TreeGrafter"/>
</dbReference>
<dbReference type="InterPro" id="IPR018484">
    <property type="entry name" value="FGGY_N"/>
</dbReference>
<evidence type="ECO:0000313" key="11">
    <source>
        <dbReference type="Proteomes" id="UP000594042"/>
    </source>
</evidence>